<dbReference type="RefSeq" id="WP_148975604.1">
    <property type="nucleotide sequence ID" value="NZ_VTER01000007.1"/>
</dbReference>
<name>A0A5D4R8B7_9BACI</name>
<dbReference type="Gene3D" id="3.10.180.10">
    <property type="entry name" value="2,3-Dihydroxybiphenyl 1,2-Dioxygenase, domain 1"/>
    <property type="match status" value="1"/>
</dbReference>
<reference evidence="3 4" key="1">
    <citation type="submission" date="2019-08" db="EMBL/GenBank/DDBJ databases">
        <title>Bacillus genomes from the desert of Cuatro Cienegas, Coahuila.</title>
        <authorList>
            <person name="Olmedo-Alvarez G."/>
        </authorList>
    </citation>
    <scope>NUCLEOTIDE SEQUENCE [LARGE SCALE GENOMIC DNA]</scope>
    <source>
        <strain evidence="3 4">CH446_14T</strain>
    </source>
</reference>
<dbReference type="Pfam" id="PF00903">
    <property type="entry name" value="Glyoxalase"/>
    <property type="match status" value="1"/>
</dbReference>
<dbReference type="CDD" id="cd06587">
    <property type="entry name" value="VOC"/>
    <property type="match status" value="1"/>
</dbReference>
<accession>A0A5D4R8B7</accession>
<dbReference type="PROSITE" id="PS51819">
    <property type="entry name" value="VOC"/>
    <property type="match status" value="1"/>
</dbReference>
<comment type="caution">
    <text evidence="3">The sequence shown here is derived from an EMBL/GenBank/DDBJ whole genome shotgun (WGS) entry which is preliminary data.</text>
</comment>
<protein>
    <submittedName>
        <fullName evidence="3">VOC family protein</fullName>
    </submittedName>
</protein>
<sequence length="127" mass="14576">MAGKRIDHIGVMVKNIEKSIEFYTNTVGMVLKAEVPHSNGVIKLAFLGFSGNEETELELIQGYNDHLPEEGMVHHFAVGTDDVEGEFTRLKELGTELIDQEITTLPNGYKYFFFYGPDREWIEFFQR</sequence>
<dbReference type="AlphaFoldDB" id="A0A5D4R8B7"/>
<evidence type="ECO:0000259" key="2">
    <source>
        <dbReference type="PROSITE" id="PS51819"/>
    </source>
</evidence>
<dbReference type="EMBL" id="VTER01000007">
    <property type="protein sequence ID" value="TYS46870.1"/>
    <property type="molecule type" value="Genomic_DNA"/>
</dbReference>
<keyword evidence="1" id="KW-0479">Metal-binding</keyword>
<dbReference type="InterPro" id="IPR037523">
    <property type="entry name" value="VOC_core"/>
</dbReference>
<dbReference type="InterPro" id="IPR004360">
    <property type="entry name" value="Glyas_Fos-R_dOase_dom"/>
</dbReference>
<dbReference type="GO" id="GO:0046491">
    <property type="term" value="P:L-methylmalonyl-CoA metabolic process"/>
    <property type="evidence" value="ECO:0007669"/>
    <property type="project" value="TreeGrafter"/>
</dbReference>
<evidence type="ECO:0000256" key="1">
    <source>
        <dbReference type="ARBA" id="ARBA00022723"/>
    </source>
</evidence>
<dbReference type="InterPro" id="IPR029068">
    <property type="entry name" value="Glyas_Bleomycin-R_OHBP_Dase"/>
</dbReference>
<dbReference type="GO" id="GO:0004493">
    <property type="term" value="F:methylmalonyl-CoA epimerase activity"/>
    <property type="evidence" value="ECO:0007669"/>
    <property type="project" value="TreeGrafter"/>
</dbReference>
<dbReference type="GO" id="GO:0046872">
    <property type="term" value="F:metal ion binding"/>
    <property type="evidence" value="ECO:0007669"/>
    <property type="project" value="UniProtKB-KW"/>
</dbReference>
<gene>
    <name evidence="3" type="ORF">FZD51_15490</name>
</gene>
<dbReference type="InterPro" id="IPR051785">
    <property type="entry name" value="MMCE/EMCE_epimerase"/>
</dbReference>
<evidence type="ECO:0000313" key="3">
    <source>
        <dbReference type="EMBL" id="TYS46870.1"/>
    </source>
</evidence>
<dbReference type="SUPFAM" id="SSF54593">
    <property type="entry name" value="Glyoxalase/Bleomycin resistance protein/Dihydroxybiphenyl dioxygenase"/>
    <property type="match status" value="1"/>
</dbReference>
<evidence type="ECO:0000313" key="4">
    <source>
        <dbReference type="Proteomes" id="UP000322139"/>
    </source>
</evidence>
<dbReference type="PANTHER" id="PTHR43048:SF3">
    <property type="entry name" value="METHYLMALONYL-COA EPIMERASE, MITOCHONDRIAL"/>
    <property type="match status" value="1"/>
</dbReference>
<dbReference type="PANTHER" id="PTHR43048">
    <property type="entry name" value="METHYLMALONYL-COA EPIMERASE"/>
    <property type="match status" value="1"/>
</dbReference>
<proteinExistence type="predicted"/>
<organism evidence="3 4">
    <name type="scientific">Bacillus infantis</name>
    <dbReference type="NCBI Taxonomy" id="324767"/>
    <lineage>
        <taxon>Bacteria</taxon>
        <taxon>Bacillati</taxon>
        <taxon>Bacillota</taxon>
        <taxon>Bacilli</taxon>
        <taxon>Bacillales</taxon>
        <taxon>Bacillaceae</taxon>
        <taxon>Bacillus</taxon>
    </lineage>
</organism>
<feature type="domain" description="VOC" evidence="2">
    <location>
        <begin position="5"/>
        <end position="127"/>
    </location>
</feature>
<dbReference type="Proteomes" id="UP000322139">
    <property type="component" value="Unassembled WGS sequence"/>
</dbReference>